<evidence type="ECO:0000256" key="1">
    <source>
        <dbReference type="SAM" id="MobiDB-lite"/>
    </source>
</evidence>
<dbReference type="EMBL" id="OX365924">
    <property type="protein sequence ID" value="CAI4048565.1"/>
    <property type="molecule type" value="Genomic_DNA"/>
</dbReference>
<reference evidence="2" key="1">
    <citation type="submission" date="2022-10" db="EMBL/GenBank/DDBJ databases">
        <authorList>
            <person name="Byrne P K."/>
        </authorList>
    </citation>
    <scope>NUCLEOTIDE SEQUENCE</scope>
    <source>
        <strain evidence="2">CBS7001</strain>
    </source>
</reference>
<name>A0AA35J5F2_SACUV</name>
<protein>
    <submittedName>
        <fullName evidence="2">Uncharacterized protein</fullName>
    </submittedName>
</protein>
<dbReference type="Proteomes" id="UP001162090">
    <property type="component" value="Chromosome 13"/>
</dbReference>
<evidence type="ECO:0000313" key="2">
    <source>
        <dbReference type="EMBL" id="CAI4048565.1"/>
    </source>
</evidence>
<gene>
    <name evidence="2" type="primary">SUVC13G2370</name>
    <name evidence="2" type="ORF">SUVC_13G2370</name>
</gene>
<dbReference type="AlphaFoldDB" id="A0AA35J5F2"/>
<feature type="region of interest" description="Disordered" evidence="1">
    <location>
        <begin position="62"/>
        <end position="94"/>
    </location>
</feature>
<evidence type="ECO:0000313" key="3">
    <source>
        <dbReference type="Proteomes" id="UP001162090"/>
    </source>
</evidence>
<proteinExistence type="predicted"/>
<accession>A0AA35J5F2</accession>
<organism evidence="2 3">
    <name type="scientific">Saccharomyces uvarum</name>
    <name type="common">Yeast</name>
    <name type="synonym">Saccharomyces bayanus var. uvarum</name>
    <dbReference type="NCBI Taxonomy" id="230603"/>
    <lineage>
        <taxon>Eukaryota</taxon>
        <taxon>Fungi</taxon>
        <taxon>Dikarya</taxon>
        <taxon>Ascomycota</taxon>
        <taxon>Saccharomycotina</taxon>
        <taxon>Saccharomycetes</taxon>
        <taxon>Saccharomycetales</taxon>
        <taxon>Saccharomycetaceae</taxon>
        <taxon>Saccharomyces</taxon>
    </lineage>
</organism>
<sequence length="186" mass="20841">MLIGCCSSILPQVWPKSRSNTQGPRFSLVHSGYNTTSTEFRSCLMEPDVPCARAGFETTVRGNRIRELTNRQPKDERLNPPRQKEPVGHKLASPKLRQTTAKDPCIAYWETFACSLSPCFLCSGPGATAGPSVDDPRSPCAGSAMEGLRWACAKTSLPYTPRKLKGVEKERKNYMYEVYIYIYIRI</sequence>
<feature type="compositionally biased region" description="Basic and acidic residues" evidence="1">
    <location>
        <begin position="64"/>
        <end position="88"/>
    </location>
</feature>